<sequence length="46" mass="5022">MLLNTWRRSNTFLEDGLSCGVVFVCCKAISSTWNAANSSPGKAKEQ</sequence>
<comment type="caution">
    <text evidence="1">The sequence shown here is derived from an EMBL/GenBank/DDBJ whole genome shotgun (WGS) entry which is preliminary data.</text>
</comment>
<evidence type="ECO:0000313" key="2">
    <source>
        <dbReference type="Proteomes" id="UP000447434"/>
    </source>
</evidence>
<protein>
    <submittedName>
        <fullName evidence="1">Uncharacterized protein</fullName>
    </submittedName>
</protein>
<dbReference type="EMBL" id="WOCE01000013">
    <property type="protein sequence ID" value="KAE9600995.1"/>
    <property type="molecule type" value="Genomic_DNA"/>
</dbReference>
<gene>
    <name evidence="1" type="ORF">Lalb_Chr13g0293031</name>
</gene>
<keyword evidence="2" id="KW-1185">Reference proteome</keyword>
<reference evidence="2" key="1">
    <citation type="journal article" date="2020" name="Nat. Commun.">
        <title>Genome sequence of the cluster root forming white lupin.</title>
        <authorList>
            <person name="Hufnagel B."/>
            <person name="Marques A."/>
            <person name="Soriano A."/>
            <person name="Marques L."/>
            <person name="Divol F."/>
            <person name="Doumas P."/>
            <person name="Sallet E."/>
            <person name="Mancinotti D."/>
            <person name="Carrere S."/>
            <person name="Marande W."/>
            <person name="Arribat S."/>
            <person name="Keller J."/>
            <person name="Huneau C."/>
            <person name="Blein T."/>
            <person name="Aime D."/>
            <person name="Laguerre M."/>
            <person name="Taylor J."/>
            <person name="Schubert V."/>
            <person name="Nelson M."/>
            <person name="Geu-Flores F."/>
            <person name="Crespi M."/>
            <person name="Gallardo-Guerrero K."/>
            <person name="Delaux P.-M."/>
            <person name="Salse J."/>
            <person name="Berges H."/>
            <person name="Guyot R."/>
            <person name="Gouzy J."/>
            <person name="Peret B."/>
        </authorList>
    </citation>
    <scope>NUCLEOTIDE SEQUENCE [LARGE SCALE GENOMIC DNA]</scope>
    <source>
        <strain evidence="2">cv. Amiga</strain>
    </source>
</reference>
<proteinExistence type="predicted"/>
<dbReference type="Proteomes" id="UP000447434">
    <property type="component" value="Chromosome 13"/>
</dbReference>
<evidence type="ECO:0000313" key="1">
    <source>
        <dbReference type="EMBL" id="KAE9600995.1"/>
    </source>
</evidence>
<organism evidence="1 2">
    <name type="scientific">Lupinus albus</name>
    <name type="common">White lupine</name>
    <name type="synonym">Lupinus termis</name>
    <dbReference type="NCBI Taxonomy" id="3870"/>
    <lineage>
        <taxon>Eukaryota</taxon>
        <taxon>Viridiplantae</taxon>
        <taxon>Streptophyta</taxon>
        <taxon>Embryophyta</taxon>
        <taxon>Tracheophyta</taxon>
        <taxon>Spermatophyta</taxon>
        <taxon>Magnoliopsida</taxon>
        <taxon>eudicotyledons</taxon>
        <taxon>Gunneridae</taxon>
        <taxon>Pentapetalae</taxon>
        <taxon>rosids</taxon>
        <taxon>fabids</taxon>
        <taxon>Fabales</taxon>
        <taxon>Fabaceae</taxon>
        <taxon>Papilionoideae</taxon>
        <taxon>50 kb inversion clade</taxon>
        <taxon>genistoids sensu lato</taxon>
        <taxon>core genistoids</taxon>
        <taxon>Genisteae</taxon>
        <taxon>Lupinus</taxon>
    </lineage>
</organism>
<dbReference type="AlphaFoldDB" id="A0A6A4PHJ4"/>
<name>A0A6A4PHJ4_LUPAL</name>
<accession>A0A6A4PHJ4</accession>